<dbReference type="STRING" id="391616.OA238_c13900"/>
<gene>
    <name evidence="1" type="ORF">OA238_c13900</name>
</gene>
<evidence type="ECO:0000313" key="2">
    <source>
        <dbReference type="Proteomes" id="UP000004688"/>
    </source>
</evidence>
<evidence type="ECO:0000313" key="1">
    <source>
        <dbReference type="EMBL" id="AGI71544.1"/>
    </source>
</evidence>
<dbReference type="eggNOG" id="ENOG5033NK9">
    <property type="taxonomic scope" value="Bacteria"/>
</dbReference>
<dbReference type="RefSeq" id="WP_015494741.1">
    <property type="nucleotide sequence ID" value="NC_020908.1"/>
</dbReference>
<sequence>MDAQDADHILIPLLDSDFTLAQIAQAPKDGDTRAVLYLTGRHMTLKSEVFAIPARDVKAMLAVDLALVPHNHWEIIGYEPIPSLPRALTLTDDTPLRDHSVIEAFANAIHGLYPWDGFPDAALFTNMLRTPSVLPTHACMTANFPKTESP</sequence>
<proteinExistence type="predicted"/>
<reference evidence="1 2" key="1">
    <citation type="journal article" date="2013" name="PLoS ONE">
        <title>Poles Apart: Arctic and Antarctic Octadecabacter strains Share High Genome Plasticity and a New Type of Xanthorhodopsin.</title>
        <authorList>
            <person name="Vollmers J."/>
            <person name="Voget S."/>
            <person name="Dietrich S."/>
            <person name="Gollnow K."/>
            <person name="Smits M."/>
            <person name="Meyer K."/>
            <person name="Brinkhoff T."/>
            <person name="Simon M."/>
            <person name="Daniel R."/>
        </authorList>
    </citation>
    <scope>NUCLEOTIDE SEQUENCE [LARGE SCALE GENOMIC DNA]</scope>
    <source>
        <strain evidence="1 2">238</strain>
    </source>
</reference>
<protein>
    <submittedName>
        <fullName evidence="1">Uncharacterized protein</fullName>
    </submittedName>
</protein>
<dbReference type="OrthoDB" id="7862257at2"/>
<dbReference type="HOGENOM" id="CLU_1738649_0_0_5"/>
<dbReference type="Proteomes" id="UP000004688">
    <property type="component" value="Chromosome"/>
</dbReference>
<accession>M9RG32</accession>
<name>M9RG32_9RHOB</name>
<dbReference type="EMBL" id="CP003742">
    <property type="protein sequence ID" value="AGI71544.1"/>
    <property type="molecule type" value="Genomic_DNA"/>
</dbReference>
<keyword evidence="2" id="KW-1185">Reference proteome</keyword>
<dbReference type="AlphaFoldDB" id="M9RG32"/>
<dbReference type="KEGG" id="oar:OA238_c13900"/>
<organism evidence="1 2">
    <name type="scientific">Octadecabacter arcticus 238</name>
    <dbReference type="NCBI Taxonomy" id="391616"/>
    <lineage>
        <taxon>Bacteria</taxon>
        <taxon>Pseudomonadati</taxon>
        <taxon>Pseudomonadota</taxon>
        <taxon>Alphaproteobacteria</taxon>
        <taxon>Rhodobacterales</taxon>
        <taxon>Roseobacteraceae</taxon>
        <taxon>Octadecabacter</taxon>
    </lineage>
</organism>